<reference evidence="1 2" key="1">
    <citation type="submission" date="2011-08" db="EMBL/GenBank/DDBJ databases">
        <authorList>
            <person name="Weinstock G."/>
            <person name="Sodergren E."/>
            <person name="Clifton S."/>
            <person name="Fulton L."/>
            <person name="Fulton B."/>
            <person name="Courtney L."/>
            <person name="Fronick C."/>
            <person name="Harrison M."/>
            <person name="Strong C."/>
            <person name="Farmer C."/>
            <person name="Delahaunty K."/>
            <person name="Markovic C."/>
            <person name="Hall O."/>
            <person name="Minx P."/>
            <person name="Tomlinson C."/>
            <person name="Mitreva M."/>
            <person name="Hou S."/>
            <person name="Chen J."/>
            <person name="Wollam A."/>
            <person name="Pepin K.H."/>
            <person name="Johnson M."/>
            <person name="Bhonagiri V."/>
            <person name="Zhang X."/>
            <person name="Suruliraj S."/>
            <person name="Warren W."/>
            <person name="Chinwalla A."/>
            <person name="Mardis E.R."/>
            <person name="Wilson R.K."/>
        </authorList>
    </citation>
    <scope>NUCLEOTIDE SEQUENCE [LARGE SCALE GENOMIC DNA]</scope>
    <source>
        <strain evidence="1 2">ATCC 51873</strain>
    </source>
</reference>
<dbReference type="EMBL" id="AGCI01000014">
    <property type="protein sequence ID" value="EHM46198.1"/>
    <property type="molecule type" value="Genomic_DNA"/>
</dbReference>
<gene>
    <name evidence="1" type="ORF">HMPREF0454_00994</name>
</gene>
<dbReference type="AlphaFoldDB" id="G9Y369"/>
<organism evidence="1 2">
    <name type="scientific">Hafnia alvei ATCC 51873</name>
    <dbReference type="NCBI Taxonomy" id="1002364"/>
    <lineage>
        <taxon>Bacteria</taxon>
        <taxon>Pseudomonadati</taxon>
        <taxon>Pseudomonadota</taxon>
        <taxon>Gammaproteobacteria</taxon>
        <taxon>Enterobacterales</taxon>
        <taxon>Hafniaceae</taxon>
        <taxon>Hafnia</taxon>
    </lineage>
</organism>
<name>G9Y369_HAFAL</name>
<accession>G9Y369</accession>
<comment type="caution">
    <text evidence="1">The sequence shown here is derived from an EMBL/GenBank/DDBJ whole genome shotgun (WGS) entry which is preliminary data.</text>
</comment>
<dbReference type="Proteomes" id="UP000005959">
    <property type="component" value="Unassembled WGS sequence"/>
</dbReference>
<sequence>MVQRYAASSPKSLASELPHKTVLPDGQFTIWITLELALKI</sequence>
<evidence type="ECO:0000313" key="1">
    <source>
        <dbReference type="EMBL" id="EHM46198.1"/>
    </source>
</evidence>
<evidence type="ECO:0000313" key="2">
    <source>
        <dbReference type="Proteomes" id="UP000005959"/>
    </source>
</evidence>
<proteinExistence type="predicted"/>
<protein>
    <submittedName>
        <fullName evidence="1">Uncharacterized protein</fullName>
    </submittedName>
</protein>
<dbReference type="HOGENOM" id="CLU_3290469_0_0_6"/>